<dbReference type="Gene3D" id="1.10.10.10">
    <property type="entry name" value="Winged helix-like DNA-binding domain superfamily/Winged helix DNA-binding domain"/>
    <property type="match status" value="1"/>
</dbReference>
<evidence type="ECO:0000259" key="7">
    <source>
        <dbReference type="Pfam" id="PF04542"/>
    </source>
</evidence>
<dbReference type="Pfam" id="PF04542">
    <property type="entry name" value="Sigma70_r2"/>
    <property type="match status" value="1"/>
</dbReference>
<reference evidence="9 10" key="1">
    <citation type="submission" date="2024-10" db="EMBL/GenBank/DDBJ databases">
        <title>The Natural Products Discovery Center: Release of the First 8490 Sequenced Strains for Exploring Actinobacteria Biosynthetic Diversity.</title>
        <authorList>
            <person name="Kalkreuter E."/>
            <person name="Kautsar S.A."/>
            <person name="Yang D."/>
            <person name="Bader C.D."/>
            <person name="Teijaro C.N."/>
            <person name="Fluegel L."/>
            <person name="Davis C.M."/>
            <person name="Simpson J.R."/>
            <person name="Lauterbach L."/>
            <person name="Steele A.D."/>
            <person name="Gui C."/>
            <person name="Meng S."/>
            <person name="Li G."/>
            <person name="Viehrig K."/>
            <person name="Ye F."/>
            <person name="Su P."/>
            <person name="Kiefer A.F."/>
            <person name="Nichols A."/>
            <person name="Cepeda A.J."/>
            <person name="Yan W."/>
            <person name="Fan B."/>
            <person name="Jiang Y."/>
            <person name="Adhikari A."/>
            <person name="Zheng C.-J."/>
            <person name="Schuster L."/>
            <person name="Cowan T.M."/>
            <person name="Smanski M.J."/>
            <person name="Chevrette M.G."/>
            <person name="De Carvalho L.P.S."/>
            <person name="Shen B."/>
        </authorList>
    </citation>
    <scope>NUCLEOTIDE SEQUENCE [LARGE SCALE GENOMIC DNA]</scope>
    <source>
        <strain evidence="9 10">NPDC049639</strain>
    </source>
</reference>
<name>A0ABW8AK20_9ACTN</name>
<feature type="domain" description="RNA polymerase sigma factor 70 region 4 type 2" evidence="8">
    <location>
        <begin position="133"/>
        <end position="183"/>
    </location>
</feature>
<dbReference type="Gene3D" id="1.10.1740.10">
    <property type="match status" value="1"/>
</dbReference>
<dbReference type="InterPro" id="IPR039425">
    <property type="entry name" value="RNA_pol_sigma-70-like"/>
</dbReference>
<gene>
    <name evidence="9" type="ORF">ACIB24_06570</name>
</gene>
<evidence type="ECO:0000313" key="9">
    <source>
        <dbReference type="EMBL" id="MFI7586723.1"/>
    </source>
</evidence>
<dbReference type="SUPFAM" id="SSF88659">
    <property type="entry name" value="Sigma3 and sigma4 domains of RNA polymerase sigma factors"/>
    <property type="match status" value="1"/>
</dbReference>
<organism evidence="9 10">
    <name type="scientific">Spongisporangium articulatum</name>
    <dbReference type="NCBI Taxonomy" id="3362603"/>
    <lineage>
        <taxon>Bacteria</taxon>
        <taxon>Bacillati</taxon>
        <taxon>Actinomycetota</taxon>
        <taxon>Actinomycetes</taxon>
        <taxon>Kineosporiales</taxon>
        <taxon>Kineosporiaceae</taxon>
        <taxon>Spongisporangium</taxon>
    </lineage>
</organism>
<sequence>MNRRPRDAGPAAVPDAVLDTLVQDAQLGSGMAFTRIWELLSPTVAGYVRGRGVHDVDDVTSEVFLAAFRSLDGFTGDAVAFRRWLFTIAHRRAVDAVRQQIRTGVEEPYDADADPRTVGSAESDALHRLDHAEALRLVQELPDDQRDVLLLRIVSELSVEEVAEVLDRSTDAVRQLHRRAVARVRSLAALAAAHPTSRRAPRPRIIGARPVSAGGLE</sequence>
<keyword evidence="5" id="KW-0804">Transcription</keyword>
<dbReference type="InterPro" id="IPR036388">
    <property type="entry name" value="WH-like_DNA-bd_sf"/>
</dbReference>
<dbReference type="Pfam" id="PF08281">
    <property type="entry name" value="Sigma70_r4_2"/>
    <property type="match status" value="1"/>
</dbReference>
<dbReference type="InterPro" id="IPR013324">
    <property type="entry name" value="RNA_pol_sigma_r3/r4-like"/>
</dbReference>
<dbReference type="CDD" id="cd06171">
    <property type="entry name" value="Sigma70_r4"/>
    <property type="match status" value="1"/>
</dbReference>
<evidence type="ECO:0000256" key="5">
    <source>
        <dbReference type="ARBA" id="ARBA00023163"/>
    </source>
</evidence>
<dbReference type="PANTHER" id="PTHR43133:SF8">
    <property type="entry name" value="RNA POLYMERASE SIGMA FACTOR HI_1459-RELATED"/>
    <property type="match status" value="1"/>
</dbReference>
<dbReference type="InterPro" id="IPR013249">
    <property type="entry name" value="RNA_pol_sigma70_r4_t2"/>
</dbReference>
<evidence type="ECO:0000256" key="2">
    <source>
        <dbReference type="ARBA" id="ARBA00023015"/>
    </source>
</evidence>
<protein>
    <submittedName>
        <fullName evidence="9">RNA polymerase sigma factor</fullName>
    </submittedName>
</protein>
<accession>A0ABW8AK20</accession>
<evidence type="ECO:0000256" key="6">
    <source>
        <dbReference type="SAM" id="MobiDB-lite"/>
    </source>
</evidence>
<dbReference type="Proteomes" id="UP001612915">
    <property type="component" value="Unassembled WGS sequence"/>
</dbReference>
<evidence type="ECO:0000313" key="10">
    <source>
        <dbReference type="Proteomes" id="UP001612915"/>
    </source>
</evidence>
<proteinExistence type="inferred from homology"/>
<dbReference type="SUPFAM" id="SSF88946">
    <property type="entry name" value="Sigma2 domain of RNA polymerase sigma factors"/>
    <property type="match status" value="1"/>
</dbReference>
<feature type="domain" description="RNA polymerase sigma-70 region 2" evidence="7">
    <location>
        <begin position="45"/>
        <end position="101"/>
    </location>
</feature>
<comment type="caution">
    <text evidence="9">The sequence shown here is derived from an EMBL/GenBank/DDBJ whole genome shotgun (WGS) entry which is preliminary data.</text>
</comment>
<feature type="region of interest" description="Disordered" evidence="6">
    <location>
        <begin position="192"/>
        <end position="217"/>
    </location>
</feature>
<dbReference type="InterPro" id="IPR013325">
    <property type="entry name" value="RNA_pol_sigma_r2"/>
</dbReference>
<keyword evidence="2" id="KW-0805">Transcription regulation</keyword>
<evidence type="ECO:0000259" key="8">
    <source>
        <dbReference type="Pfam" id="PF08281"/>
    </source>
</evidence>
<dbReference type="NCBIfam" id="TIGR02937">
    <property type="entry name" value="sigma70-ECF"/>
    <property type="match status" value="1"/>
</dbReference>
<evidence type="ECO:0000256" key="4">
    <source>
        <dbReference type="ARBA" id="ARBA00023125"/>
    </source>
</evidence>
<comment type="similarity">
    <text evidence="1">Belongs to the sigma-70 factor family. ECF subfamily.</text>
</comment>
<dbReference type="InterPro" id="IPR007627">
    <property type="entry name" value="RNA_pol_sigma70_r2"/>
</dbReference>
<dbReference type="PANTHER" id="PTHR43133">
    <property type="entry name" value="RNA POLYMERASE ECF-TYPE SIGMA FACTO"/>
    <property type="match status" value="1"/>
</dbReference>
<keyword evidence="10" id="KW-1185">Reference proteome</keyword>
<dbReference type="InterPro" id="IPR014284">
    <property type="entry name" value="RNA_pol_sigma-70_dom"/>
</dbReference>
<keyword evidence="3" id="KW-0731">Sigma factor</keyword>
<evidence type="ECO:0000256" key="1">
    <source>
        <dbReference type="ARBA" id="ARBA00010641"/>
    </source>
</evidence>
<dbReference type="RefSeq" id="WP_398277026.1">
    <property type="nucleotide sequence ID" value="NZ_JBITLV010000002.1"/>
</dbReference>
<dbReference type="EMBL" id="JBITLV010000002">
    <property type="protein sequence ID" value="MFI7586723.1"/>
    <property type="molecule type" value="Genomic_DNA"/>
</dbReference>
<evidence type="ECO:0000256" key="3">
    <source>
        <dbReference type="ARBA" id="ARBA00023082"/>
    </source>
</evidence>
<keyword evidence="4" id="KW-0238">DNA-binding</keyword>